<feature type="repeat" description="TPR" evidence="10">
    <location>
        <begin position="358"/>
        <end position="391"/>
    </location>
</feature>
<dbReference type="GO" id="GO:0030943">
    <property type="term" value="F:mitochondrion targeting sequence binding"/>
    <property type="evidence" value="ECO:0007669"/>
    <property type="project" value="TreeGrafter"/>
</dbReference>
<keyword evidence="8 12" id="KW-0472">Membrane</keyword>
<feature type="repeat" description="TPR" evidence="10">
    <location>
        <begin position="433"/>
        <end position="466"/>
    </location>
</feature>
<evidence type="ECO:0000256" key="1">
    <source>
        <dbReference type="ARBA" id="ARBA00004572"/>
    </source>
</evidence>
<dbReference type="PANTHER" id="PTHR46208:SF1">
    <property type="entry name" value="MITOCHONDRIAL IMPORT RECEPTOR SUBUNIT TOM70"/>
    <property type="match status" value="1"/>
</dbReference>
<keyword evidence="5 10" id="KW-0802">TPR repeat</keyword>
<keyword evidence="3" id="KW-0677">Repeat</keyword>
<evidence type="ECO:0000256" key="8">
    <source>
        <dbReference type="ARBA" id="ARBA00023136"/>
    </source>
</evidence>
<keyword evidence="4" id="KW-1000">Mitochondrion outer membrane</keyword>
<comment type="similarity">
    <text evidence="9">Belongs to the Tom70 family.</text>
</comment>
<keyword evidence="6 12" id="KW-1133">Transmembrane helix</keyword>
<name>A0A9P0MXE0_NEZVI</name>
<dbReference type="SMART" id="SM00028">
    <property type="entry name" value="TPR"/>
    <property type="match status" value="8"/>
</dbReference>
<dbReference type="Pfam" id="PF00515">
    <property type="entry name" value="TPR_1"/>
    <property type="match status" value="1"/>
</dbReference>
<keyword evidence="2 12" id="KW-0812">Transmembrane</keyword>
<feature type="repeat" description="TPR" evidence="10">
    <location>
        <begin position="324"/>
        <end position="357"/>
    </location>
</feature>
<evidence type="ECO:0000256" key="10">
    <source>
        <dbReference type="PROSITE-ProRule" id="PRU00339"/>
    </source>
</evidence>
<organism evidence="13 14">
    <name type="scientific">Nezara viridula</name>
    <name type="common">Southern green stink bug</name>
    <name type="synonym">Cimex viridulus</name>
    <dbReference type="NCBI Taxonomy" id="85310"/>
    <lineage>
        <taxon>Eukaryota</taxon>
        <taxon>Metazoa</taxon>
        <taxon>Ecdysozoa</taxon>
        <taxon>Arthropoda</taxon>
        <taxon>Hexapoda</taxon>
        <taxon>Insecta</taxon>
        <taxon>Pterygota</taxon>
        <taxon>Neoptera</taxon>
        <taxon>Paraneoptera</taxon>
        <taxon>Hemiptera</taxon>
        <taxon>Heteroptera</taxon>
        <taxon>Panheteroptera</taxon>
        <taxon>Pentatomomorpha</taxon>
        <taxon>Pentatomoidea</taxon>
        <taxon>Pentatomidae</taxon>
        <taxon>Pentatominae</taxon>
        <taxon>Nezara</taxon>
    </lineage>
</organism>
<dbReference type="AlphaFoldDB" id="A0A9P0MXE0"/>
<evidence type="ECO:0000256" key="9">
    <source>
        <dbReference type="ARBA" id="ARBA00038030"/>
    </source>
</evidence>
<dbReference type="PANTHER" id="PTHR46208">
    <property type="entry name" value="MITOCHONDRIAL IMPORT RECEPTOR SUBUNIT TOM70"/>
    <property type="match status" value="1"/>
</dbReference>
<dbReference type="SUPFAM" id="SSF48452">
    <property type="entry name" value="TPR-like"/>
    <property type="match status" value="2"/>
</dbReference>
<dbReference type="PROSITE" id="PS50005">
    <property type="entry name" value="TPR"/>
    <property type="match status" value="4"/>
</dbReference>
<comment type="subcellular location">
    <subcellularLocation>
        <location evidence="1">Mitochondrion outer membrane</location>
        <topology evidence="1">Single-pass membrane protein</topology>
    </subcellularLocation>
</comment>
<feature type="region of interest" description="Disordered" evidence="11">
    <location>
        <begin position="43"/>
        <end position="79"/>
    </location>
</feature>
<keyword evidence="7" id="KW-0496">Mitochondrion</keyword>
<evidence type="ECO:0000313" key="14">
    <source>
        <dbReference type="Proteomes" id="UP001152798"/>
    </source>
</evidence>
<evidence type="ECO:0000256" key="12">
    <source>
        <dbReference type="SAM" id="Phobius"/>
    </source>
</evidence>
<dbReference type="Proteomes" id="UP001152798">
    <property type="component" value="Chromosome 7"/>
</dbReference>
<evidence type="ECO:0000256" key="3">
    <source>
        <dbReference type="ARBA" id="ARBA00022737"/>
    </source>
</evidence>
<evidence type="ECO:0000256" key="7">
    <source>
        <dbReference type="ARBA" id="ARBA00023128"/>
    </source>
</evidence>
<feature type="compositionally biased region" description="Basic and acidic residues" evidence="11">
    <location>
        <begin position="57"/>
        <end position="79"/>
    </location>
</feature>
<accession>A0A9P0MXE0</accession>
<evidence type="ECO:0000256" key="2">
    <source>
        <dbReference type="ARBA" id="ARBA00022692"/>
    </source>
</evidence>
<dbReference type="Gene3D" id="1.25.40.10">
    <property type="entry name" value="Tetratricopeptide repeat domain"/>
    <property type="match status" value="2"/>
</dbReference>
<evidence type="ECO:0000313" key="13">
    <source>
        <dbReference type="EMBL" id="CAH1407756.1"/>
    </source>
</evidence>
<dbReference type="GO" id="GO:0045039">
    <property type="term" value="P:protein insertion into mitochondrial inner membrane"/>
    <property type="evidence" value="ECO:0007669"/>
    <property type="project" value="TreeGrafter"/>
</dbReference>
<evidence type="ECO:0000256" key="6">
    <source>
        <dbReference type="ARBA" id="ARBA00022989"/>
    </source>
</evidence>
<dbReference type="InterPro" id="IPR011990">
    <property type="entry name" value="TPR-like_helical_dom_sf"/>
</dbReference>
<feature type="repeat" description="TPR" evidence="10">
    <location>
        <begin position="82"/>
        <end position="115"/>
    </location>
</feature>
<proteinExistence type="inferred from homology"/>
<reference evidence="13" key="1">
    <citation type="submission" date="2022-01" db="EMBL/GenBank/DDBJ databases">
        <authorList>
            <person name="King R."/>
        </authorList>
    </citation>
    <scope>NUCLEOTIDE SEQUENCE</scope>
</reference>
<gene>
    <name evidence="13" type="ORF">NEZAVI_LOCUS15402</name>
</gene>
<dbReference type="InterPro" id="IPR019734">
    <property type="entry name" value="TPR_rpt"/>
</dbReference>
<dbReference type="GO" id="GO:0005741">
    <property type="term" value="C:mitochondrial outer membrane"/>
    <property type="evidence" value="ECO:0007669"/>
    <property type="project" value="UniProtKB-SubCell"/>
</dbReference>
<dbReference type="Pfam" id="PF13181">
    <property type="entry name" value="TPR_8"/>
    <property type="match status" value="2"/>
</dbReference>
<protein>
    <recommendedName>
        <fullName evidence="15">Mitochondrial import receptor subunit TOM70</fullName>
    </recommendedName>
</protein>
<feature type="transmembrane region" description="Helical" evidence="12">
    <location>
        <begin position="12"/>
        <end position="33"/>
    </location>
</feature>
<dbReference type="EMBL" id="OV725083">
    <property type="protein sequence ID" value="CAH1407756.1"/>
    <property type="molecule type" value="Genomic_DNA"/>
</dbReference>
<evidence type="ECO:0008006" key="15">
    <source>
        <dbReference type="Google" id="ProtNLM"/>
    </source>
</evidence>
<dbReference type="OrthoDB" id="66418at2759"/>
<evidence type="ECO:0000256" key="5">
    <source>
        <dbReference type="ARBA" id="ARBA00022803"/>
    </source>
</evidence>
<dbReference type="GO" id="GO:0008320">
    <property type="term" value="F:protein transmembrane transporter activity"/>
    <property type="evidence" value="ECO:0007669"/>
    <property type="project" value="TreeGrafter"/>
</dbReference>
<keyword evidence="14" id="KW-1185">Reference proteome</keyword>
<dbReference type="GO" id="GO:0030150">
    <property type="term" value="P:protein import into mitochondrial matrix"/>
    <property type="evidence" value="ECO:0007669"/>
    <property type="project" value="TreeGrafter"/>
</dbReference>
<evidence type="ECO:0000256" key="11">
    <source>
        <dbReference type="SAM" id="MobiDB-lite"/>
    </source>
</evidence>
<evidence type="ECO:0000256" key="4">
    <source>
        <dbReference type="ARBA" id="ARBA00022787"/>
    </source>
</evidence>
<sequence>MSNEPIIPKYSWSKWILAILVGIPAVAGTYYFMTKKQPKITDSDKNGICKPSKKKTAPKDDSSEIKPENNKVEKEETPLERSMKLKNLGNSFYKKGEYNDAIRCYTEAISMCPTSDTEHLATLYQNRAASYDVLNETQKIVDDCTAALKLKPDYLKALTRRYKAAEKIGKIRQALEDVTAVCLLENFNNMETLSAADRILKVIGKEEADKFMKSRSIVLPSDYFIKAYFASFAHDPVIADLPKTVTSDKELRGIDKAKQAMVEEKYSEIIGACTEELESPSSDKAKEHALLLRSSMYILTWQIKEAMTDLTFLINTSSDVKIQANALLKRACLFMQAEEIDNAMADFDKAAIIDPSNPDIPHQRAQMYLLGEKLEEAVEEFQKAITLHPTSGLVLVQKLYAEYRLGISRNDTSIAQTAKKGLQNAINKFPNTPEGYMLLAQVYNDAQDYEKAEATFDLGIKADEKNASILVHKGLLYLQWKGDIEKASKLIEKGIEVDPKCEFAYETLASIEVQKGNLMRAVTLFDKALPLAKSEKEASHILSLRAAAQAQMVVLSQSLGGREHHVF</sequence>